<dbReference type="HOGENOM" id="CLU_000022_59_7_1"/>
<gene>
    <name evidence="3" type="ORF">PILCRDRAFT_5363</name>
</gene>
<dbReference type="Proteomes" id="UP000054166">
    <property type="component" value="Unassembled WGS sequence"/>
</dbReference>
<dbReference type="SUPFAM" id="SSF56801">
    <property type="entry name" value="Acetyl-CoA synthetase-like"/>
    <property type="match status" value="1"/>
</dbReference>
<evidence type="ECO:0000313" key="3">
    <source>
        <dbReference type="EMBL" id="KIM85711.1"/>
    </source>
</evidence>
<feature type="domain" description="AMP-binding enzyme C-terminal" evidence="2">
    <location>
        <begin position="533"/>
        <end position="614"/>
    </location>
</feature>
<accession>A0A0C3G502</accession>
<reference evidence="3 4" key="1">
    <citation type="submission" date="2014-04" db="EMBL/GenBank/DDBJ databases">
        <authorList>
            <consortium name="DOE Joint Genome Institute"/>
            <person name="Kuo A."/>
            <person name="Tarkka M."/>
            <person name="Buscot F."/>
            <person name="Kohler A."/>
            <person name="Nagy L.G."/>
            <person name="Floudas D."/>
            <person name="Copeland A."/>
            <person name="Barry K.W."/>
            <person name="Cichocki N."/>
            <person name="Veneault-Fourrey C."/>
            <person name="LaButti K."/>
            <person name="Lindquist E.A."/>
            <person name="Lipzen A."/>
            <person name="Lundell T."/>
            <person name="Morin E."/>
            <person name="Murat C."/>
            <person name="Sun H."/>
            <person name="Tunlid A."/>
            <person name="Henrissat B."/>
            <person name="Grigoriev I.V."/>
            <person name="Hibbett D.S."/>
            <person name="Martin F."/>
            <person name="Nordberg H.P."/>
            <person name="Cantor M.N."/>
            <person name="Hua S.X."/>
        </authorList>
    </citation>
    <scope>NUCLEOTIDE SEQUENCE [LARGE SCALE GENOMIC DNA]</scope>
    <source>
        <strain evidence="3 4">F 1598</strain>
    </source>
</reference>
<evidence type="ECO:0000313" key="4">
    <source>
        <dbReference type="Proteomes" id="UP000054166"/>
    </source>
</evidence>
<dbReference type="Gene3D" id="3.30.300.30">
    <property type="match status" value="1"/>
</dbReference>
<name>A0A0C3G502_PILCF</name>
<dbReference type="AlphaFoldDB" id="A0A0C3G502"/>
<dbReference type="GO" id="GO:0031956">
    <property type="term" value="F:medium-chain fatty acid-CoA ligase activity"/>
    <property type="evidence" value="ECO:0007669"/>
    <property type="project" value="TreeGrafter"/>
</dbReference>
<reference evidence="4" key="2">
    <citation type="submission" date="2015-01" db="EMBL/GenBank/DDBJ databases">
        <title>Evolutionary Origins and Diversification of the Mycorrhizal Mutualists.</title>
        <authorList>
            <consortium name="DOE Joint Genome Institute"/>
            <consortium name="Mycorrhizal Genomics Consortium"/>
            <person name="Kohler A."/>
            <person name="Kuo A."/>
            <person name="Nagy L.G."/>
            <person name="Floudas D."/>
            <person name="Copeland A."/>
            <person name="Barry K.W."/>
            <person name="Cichocki N."/>
            <person name="Veneault-Fourrey C."/>
            <person name="LaButti K."/>
            <person name="Lindquist E.A."/>
            <person name="Lipzen A."/>
            <person name="Lundell T."/>
            <person name="Morin E."/>
            <person name="Murat C."/>
            <person name="Riley R."/>
            <person name="Ohm R."/>
            <person name="Sun H."/>
            <person name="Tunlid A."/>
            <person name="Henrissat B."/>
            <person name="Grigoriev I.V."/>
            <person name="Hibbett D.S."/>
            <person name="Martin F."/>
        </authorList>
    </citation>
    <scope>NUCLEOTIDE SEQUENCE [LARGE SCALE GENOMIC DNA]</scope>
    <source>
        <strain evidence="4">F 1598</strain>
    </source>
</reference>
<proteinExistence type="predicted"/>
<dbReference type="PROSITE" id="PS00455">
    <property type="entry name" value="AMP_BINDING"/>
    <property type="match status" value="1"/>
</dbReference>
<dbReference type="STRING" id="765440.A0A0C3G502"/>
<dbReference type="InterPro" id="IPR045851">
    <property type="entry name" value="AMP-bd_C_sf"/>
</dbReference>
<evidence type="ECO:0000259" key="1">
    <source>
        <dbReference type="Pfam" id="PF00501"/>
    </source>
</evidence>
<dbReference type="PANTHER" id="PTHR43201:SF30">
    <property type="entry name" value="AMP-DEPENDENT SYNTHETASE_LIGASE DOMAIN-CONTAINING PROTEIN"/>
    <property type="match status" value="1"/>
</dbReference>
<organism evidence="3 4">
    <name type="scientific">Piloderma croceum (strain F 1598)</name>
    <dbReference type="NCBI Taxonomy" id="765440"/>
    <lineage>
        <taxon>Eukaryota</taxon>
        <taxon>Fungi</taxon>
        <taxon>Dikarya</taxon>
        <taxon>Basidiomycota</taxon>
        <taxon>Agaricomycotina</taxon>
        <taxon>Agaricomycetes</taxon>
        <taxon>Agaricomycetidae</taxon>
        <taxon>Atheliales</taxon>
        <taxon>Atheliaceae</taxon>
        <taxon>Piloderma</taxon>
    </lineage>
</organism>
<evidence type="ECO:0000259" key="2">
    <source>
        <dbReference type="Pfam" id="PF13193"/>
    </source>
</evidence>
<dbReference type="EMBL" id="KN832984">
    <property type="protein sequence ID" value="KIM85711.1"/>
    <property type="molecule type" value="Genomic_DNA"/>
</dbReference>
<keyword evidence="4" id="KW-1185">Reference proteome</keyword>
<dbReference type="Pfam" id="PF13193">
    <property type="entry name" value="AMP-binding_C"/>
    <property type="match status" value="1"/>
</dbReference>
<dbReference type="InterPro" id="IPR042099">
    <property type="entry name" value="ANL_N_sf"/>
</dbReference>
<protein>
    <recommendedName>
        <fullName evidence="5">AMP-dependent synthetase/ligase domain-containing protein</fullName>
    </recommendedName>
</protein>
<dbReference type="GO" id="GO:0006631">
    <property type="term" value="P:fatty acid metabolic process"/>
    <property type="evidence" value="ECO:0007669"/>
    <property type="project" value="TreeGrafter"/>
</dbReference>
<dbReference type="InterPro" id="IPR025110">
    <property type="entry name" value="AMP-bd_C"/>
</dbReference>
<dbReference type="InterPro" id="IPR000873">
    <property type="entry name" value="AMP-dep_synth/lig_dom"/>
</dbReference>
<dbReference type="InParanoid" id="A0A0C3G502"/>
<evidence type="ECO:0008006" key="5">
    <source>
        <dbReference type="Google" id="ProtNLM"/>
    </source>
</evidence>
<dbReference type="Pfam" id="PF00501">
    <property type="entry name" value="AMP-binding"/>
    <property type="match status" value="1"/>
</dbReference>
<dbReference type="OrthoDB" id="10253115at2759"/>
<feature type="domain" description="AMP-dependent synthetase/ligase" evidence="1">
    <location>
        <begin position="84"/>
        <end position="476"/>
    </location>
</feature>
<dbReference type="InterPro" id="IPR020845">
    <property type="entry name" value="AMP-binding_CS"/>
</dbReference>
<dbReference type="Gene3D" id="3.40.50.12780">
    <property type="entry name" value="N-terminal domain of ligase-like"/>
    <property type="match status" value="1"/>
</dbReference>
<sequence>MSWPFAHLRYASSRMFRPSGRSLTLSSVEGPLNPPLSTSTLSEYFSQEILEKQRTRPALICRNELPRAHGGPLSRNLGVKTHLAWDFEEFDRHIKAVARGLLTMGVKKGDRVGVLMGNNSAYASLQWACASIGAILVTINPAYRLHELVSVLNLVGVSHIFMVPTLRTSHYTFLLSGAFPALRDSSPGNIQEPALPKLRNLIVVNNTSDSKKFQKDLHGLKSAIDWRELMVWREDAKETRSHQDISASLHKDDVINLQFTSGTTGSPKAVSLTHSNLLNNALSIGRCMRLTPEDILCNVPPLFHCFDNPHSLRLVLGNLAAWSHGSCVVYPSEIFDPPAIVDAVVDEKCTALHGVPTHFLGVLAEVEKRQQAGEILDFTRLRTGIAAGSSVPIELMKKLIAKLNLVELTNAYGMTETSPVSFQTTPADSLLQRTETVGKIQPHAKAKIINTKGEIVPVGTPGEICISGYLLQKGYWDDEQQTQSAMRRHAGNDSTLWMHTGDEGIMDNDGYLKIVGRIKDIIIRGGENLFPVQIEDVMTRHPAILEAAAVSVPDAKYGEVVGAWIVRQPEGIISRDEVRRCVSDNVNPQNAPAWVWFVGEDGVPEELPKTASGKVMKHILRKWSRDLAERKVGRTT</sequence>
<dbReference type="PANTHER" id="PTHR43201">
    <property type="entry name" value="ACYL-COA SYNTHETASE"/>
    <property type="match status" value="1"/>
</dbReference>
<dbReference type="FunCoup" id="A0A0C3G502">
    <property type="interactions" value="329"/>
</dbReference>